<evidence type="ECO:0000313" key="10">
    <source>
        <dbReference type="EMBL" id="KAJ9668318.1"/>
    </source>
</evidence>
<organism evidence="10 11">
    <name type="scientific">Coniosporium apollinis</name>
    <dbReference type="NCBI Taxonomy" id="61459"/>
    <lineage>
        <taxon>Eukaryota</taxon>
        <taxon>Fungi</taxon>
        <taxon>Dikarya</taxon>
        <taxon>Ascomycota</taxon>
        <taxon>Pezizomycotina</taxon>
        <taxon>Dothideomycetes</taxon>
        <taxon>Dothideomycetes incertae sedis</taxon>
        <taxon>Coniosporium</taxon>
    </lineage>
</organism>
<dbReference type="Gene3D" id="1.20.1250.20">
    <property type="entry name" value="MFS general substrate transporter like domains"/>
    <property type="match status" value="1"/>
</dbReference>
<feature type="transmembrane region" description="Helical" evidence="8">
    <location>
        <begin position="441"/>
        <end position="460"/>
    </location>
</feature>
<proteinExistence type="inferred from homology"/>
<comment type="similarity">
    <text evidence="2">Belongs to the major facilitator superfamily. Vesicular transporter family.</text>
</comment>
<accession>A0ABQ9P612</accession>
<evidence type="ECO:0000256" key="1">
    <source>
        <dbReference type="ARBA" id="ARBA00004141"/>
    </source>
</evidence>
<dbReference type="PANTHER" id="PTHR23506">
    <property type="entry name" value="GH10249P"/>
    <property type="match status" value="1"/>
</dbReference>
<evidence type="ECO:0000256" key="2">
    <source>
        <dbReference type="ARBA" id="ARBA00006829"/>
    </source>
</evidence>
<dbReference type="Pfam" id="PF07690">
    <property type="entry name" value="MFS_1"/>
    <property type="match status" value="1"/>
</dbReference>
<dbReference type="Proteomes" id="UP001172684">
    <property type="component" value="Unassembled WGS sequence"/>
</dbReference>
<dbReference type="InterPro" id="IPR011701">
    <property type="entry name" value="MFS"/>
</dbReference>
<keyword evidence="6 8" id="KW-0472">Membrane</keyword>
<dbReference type="InterPro" id="IPR020846">
    <property type="entry name" value="MFS_dom"/>
</dbReference>
<dbReference type="InterPro" id="IPR050930">
    <property type="entry name" value="MFS_Vesicular_Transporter"/>
</dbReference>
<dbReference type="PROSITE" id="PS50850">
    <property type="entry name" value="MFS"/>
    <property type="match status" value="1"/>
</dbReference>
<dbReference type="EMBL" id="JAPDRL010000007">
    <property type="protein sequence ID" value="KAJ9668318.1"/>
    <property type="molecule type" value="Genomic_DNA"/>
</dbReference>
<feature type="transmembrane region" description="Helical" evidence="8">
    <location>
        <begin position="130"/>
        <end position="155"/>
    </location>
</feature>
<dbReference type="PRINTS" id="PR01035">
    <property type="entry name" value="TCRTETA"/>
</dbReference>
<feature type="compositionally biased region" description="Polar residues" evidence="7">
    <location>
        <begin position="264"/>
        <end position="283"/>
    </location>
</feature>
<evidence type="ECO:0000256" key="4">
    <source>
        <dbReference type="ARBA" id="ARBA00022692"/>
    </source>
</evidence>
<feature type="transmembrane region" description="Helical" evidence="8">
    <location>
        <begin position="167"/>
        <end position="189"/>
    </location>
</feature>
<keyword evidence="3" id="KW-0813">Transport</keyword>
<feature type="domain" description="Major facilitator superfamily (MFS) profile" evidence="9">
    <location>
        <begin position="37"/>
        <end position="495"/>
    </location>
</feature>
<comment type="caution">
    <text evidence="10">The sequence shown here is derived from an EMBL/GenBank/DDBJ whole genome shotgun (WGS) entry which is preliminary data.</text>
</comment>
<dbReference type="InterPro" id="IPR036259">
    <property type="entry name" value="MFS_trans_sf"/>
</dbReference>
<feature type="transmembrane region" description="Helical" evidence="8">
    <location>
        <begin position="76"/>
        <end position="100"/>
    </location>
</feature>
<feature type="transmembrane region" description="Helical" evidence="8">
    <location>
        <begin position="195"/>
        <end position="215"/>
    </location>
</feature>
<keyword evidence="5 8" id="KW-1133">Transmembrane helix</keyword>
<feature type="compositionally biased region" description="Basic and acidic residues" evidence="7">
    <location>
        <begin position="251"/>
        <end position="262"/>
    </location>
</feature>
<dbReference type="SUPFAM" id="SSF103473">
    <property type="entry name" value="MFS general substrate transporter"/>
    <property type="match status" value="1"/>
</dbReference>
<dbReference type="InterPro" id="IPR001958">
    <property type="entry name" value="Tet-R_TetA/multi-R_MdtG-like"/>
</dbReference>
<evidence type="ECO:0000259" key="9">
    <source>
        <dbReference type="PROSITE" id="PS50850"/>
    </source>
</evidence>
<feature type="transmembrane region" description="Helical" evidence="8">
    <location>
        <begin position="397"/>
        <end position="421"/>
    </location>
</feature>
<evidence type="ECO:0000256" key="3">
    <source>
        <dbReference type="ARBA" id="ARBA00022448"/>
    </source>
</evidence>
<feature type="transmembrane region" description="Helical" evidence="8">
    <location>
        <begin position="330"/>
        <end position="353"/>
    </location>
</feature>
<feature type="transmembrane region" description="Helical" evidence="8">
    <location>
        <begin position="35"/>
        <end position="56"/>
    </location>
</feature>
<sequence length="507" mass="54061">MQKKSIWQSTLSWLSQDFAEGSAPPFLLRHRSSKWLILTTICMAVFTDIFLYGLIVPVIPFALEQRSGVPPQRTQYWISLLIAIYGAALITFSPLCGYLADRSTSRRLPLIVGLLALAGATVMLNVGNSIVALVVGRVLQGISAAVVWVVGLALLADTVGKEQIGQAMGWVGMSMSLGILASPLLGGVVYDRGGYNAVFAMAYVLIGVDIVLRLVMVERKIAVRWLPEEEKEKGDIEGGLGSPRGPDVESSPERPETEKEQPEATANTTPRTDSAASAAVPSTQRRAKLPPVLSLLASRRLLAALWGCLAQATLMTCFDSVLPLHVHETFGWTSLGAGLVFLPITIPSFLAPLAGWISDRYGPRWPATLGFILAAPCFVCLRFVTANTLHTKILLCALLAVLGLALASAMPPLMAEITYVIEAKERKRPGLFGEKGAYAQAYGLFNMAFAGGCLVGPIWAGMVRERAGWGTMGWSLGALSLLSAVPVVVWVGGFIGGKGERGGGKGG</sequence>
<dbReference type="CDD" id="cd17325">
    <property type="entry name" value="MFS_MdtG_SLC18_like"/>
    <property type="match status" value="1"/>
</dbReference>
<keyword evidence="11" id="KW-1185">Reference proteome</keyword>
<evidence type="ECO:0000256" key="8">
    <source>
        <dbReference type="SAM" id="Phobius"/>
    </source>
</evidence>
<feature type="transmembrane region" description="Helical" evidence="8">
    <location>
        <begin position="365"/>
        <end position="385"/>
    </location>
</feature>
<feature type="transmembrane region" description="Helical" evidence="8">
    <location>
        <begin position="107"/>
        <end position="124"/>
    </location>
</feature>
<comment type="subcellular location">
    <subcellularLocation>
        <location evidence="1">Membrane</location>
        <topology evidence="1">Multi-pass membrane protein</topology>
    </subcellularLocation>
</comment>
<evidence type="ECO:0000256" key="5">
    <source>
        <dbReference type="ARBA" id="ARBA00022989"/>
    </source>
</evidence>
<name>A0ABQ9P612_9PEZI</name>
<gene>
    <name evidence="10" type="ORF">H2201_001366</name>
</gene>
<dbReference type="PANTHER" id="PTHR23506:SF23">
    <property type="entry name" value="GH10249P"/>
    <property type="match status" value="1"/>
</dbReference>
<feature type="transmembrane region" description="Helical" evidence="8">
    <location>
        <begin position="472"/>
        <end position="495"/>
    </location>
</feature>
<keyword evidence="4 8" id="KW-0812">Transmembrane</keyword>
<reference evidence="10" key="1">
    <citation type="submission" date="2022-10" db="EMBL/GenBank/DDBJ databases">
        <title>Culturing micro-colonial fungi from biological soil crusts in the Mojave desert and describing Neophaeococcomyces mojavensis, and introducing the new genera and species Taxawa tesnikishii.</title>
        <authorList>
            <person name="Kurbessoian T."/>
            <person name="Stajich J.E."/>
        </authorList>
    </citation>
    <scope>NUCLEOTIDE SEQUENCE</scope>
    <source>
        <strain evidence="10">TK_1</strain>
    </source>
</reference>
<feature type="region of interest" description="Disordered" evidence="7">
    <location>
        <begin position="233"/>
        <end position="283"/>
    </location>
</feature>
<evidence type="ECO:0000256" key="7">
    <source>
        <dbReference type="SAM" id="MobiDB-lite"/>
    </source>
</evidence>
<protein>
    <recommendedName>
        <fullName evidence="9">Major facilitator superfamily (MFS) profile domain-containing protein</fullName>
    </recommendedName>
</protein>
<evidence type="ECO:0000256" key="6">
    <source>
        <dbReference type="ARBA" id="ARBA00023136"/>
    </source>
</evidence>
<evidence type="ECO:0000313" key="11">
    <source>
        <dbReference type="Proteomes" id="UP001172684"/>
    </source>
</evidence>